<organism evidence="4 5">
    <name type="scientific">Curvularia clavata</name>
    <dbReference type="NCBI Taxonomy" id="95742"/>
    <lineage>
        <taxon>Eukaryota</taxon>
        <taxon>Fungi</taxon>
        <taxon>Dikarya</taxon>
        <taxon>Ascomycota</taxon>
        <taxon>Pezizomycotina</taxon>
        <taxon>Dothideomycetes</taxon>
        <taxon>Pleosporomycetidae</taxon>
        <taxon>Pleosporales</taxon>
        <taxon>Pleosporineae</taxon>
        <taxon>Pleosporaceae</taxon>
        <taxon>Curvularia</taxon>
    </lineage>
</organism>
<dbReference type="AlphaFoldDB" id="A0A9Q8ZEW8"/>
<dbReference type="InterPro" id="IPR024956">
    <property type="entry name" value="tRNAHis_GuaTrfase_cat"/>
</dbReference>
<reference evidence="4" key="1">
    <citation type="submission" date="2021-12" db="EMBL/GenBank/DDBJ databases">
        <title>Curvularia clavata genome.</title>
        <authorList>
            <person name="Cao Y."/>
        </authorList>
    </citation>
    <scope>NUCLEOTIDE SEQUENCE</scope>
    <source>
        <strain evidence="4">Yc1106</strain>
    </source>
</reference>
<feature type="domain" description="tRNAHis guanylyltransferase catalytic" evidence="3">
    <location>
        <begin position="15"/>
        <end position="156"/>
    </location>
</feature>
<dbReference type="VEuPathDB" id="FungiDB:yc1106_08693"/>
<evidence type="ECO:0000256" key="1">
    <source>
        <dbReference type="ARBA" id="ARBA00015443"/>
    </source>
</evidence>
<dbReference type="Proteomes" id="UP001056012">
    <property type="component" value="Chromosome 7"/>
</dbReference>
<dbReference type="OrthoDB" id="5959761at2759"/>
<protein>
    <recommendedName>
        <fullName evidence="1">tRNA(His) guanylyltransferase</fullName>
    </recommendedName>
    <alternativeName>
        <fullName evidence="2">tRNA-histidine guanylyltransferase</fullName>
    </alternativeName>
</protein>
<dbReference type="PANTHER" id="PTHR12729">
    <property type="entry name" value="TRNA(HIS) GUANYLYLTRANSFERASE-RELATED"/>
    <property type="match status" value="1"/>
</dbReference>
<name>A0A9Q8ZEW8_CURCL</name>
<gene>
    <name evidence="4" type="ORF">yc1106_08693</name>
</gene>
<dbReference type="InterPro" id="IPR007537">
    <property type="entry name" value="tRNAHis_GuaTrfase_Thg1"/>
</dbReference>
<dbReference type="Gene3D" id="3.30.70.3000">
    <property type="match status" value="1"/>
</dbReference>
<accession>A0A9Q8ZEW8</accession>
<dbReference type="GO" id="GO:0008193">
    <property type="term" value="F:tRNA guanylyltransferase activity"/>
    <property type="evidence" value="ECO:0007669"/>
    <property type="project" value="InterPro"/>
</dbReference>
<proteinExistence type="predicted"/>
<evidence type="ECO:0000313" key="4">
    <source>
        <dbReference type="EMBL" id="USP81419.1"/>
    </source>
</evidence>
<dbReference type="InterPro" id="IPR038469">
    <property type="entry name" value="tRNAHis_GuaTrfase_Thg1_sf"/>
</dbReference>
<keyword evidence="5" id="KW-1185">Reference proteome</keyword>
<evidence type="ECO:0000256" key="2">
    <source>
        <dbReference type="ARBA" id="ARBA00032480"/>
    </source>
</evidence>
<evidence type="ECO:0000259" key="3">
    <source>
        <dbReference type="Pfam" id="PF04446"/>
    </source>
</evidence>
<dbReference type="PANTHER" id="PTHR12729:SF1">
    <property type="entry name" value="TRNAHIS GUANYLYLTRANSFERASE CATALYTIC DOMAIN-CONTAINING PROTEIN"/>
    <property type="match status" value="1"/>
</dbReference>
<sequence length="274" mass="31090">MPPPTNAATHPSLASRMKAYEAEYDHTLPLDKPIILRLDGHAFSRFTSHFARPFDSRIHLAMTSTSSDLLRYFPQATVAYTQSDEITLVFPEGVQSFNERVQKLCSLSASYCSVRFHAHLAAYLESMPDPPVVAGDGDVAELLSTVHFDARLFAVPDVHEAVNNLIWRCRNDAVRNAVSAFARTMFSTEEMHGKKSQQLIDAMLAEKGVRFEDAVPKWAIEGCLIKREQHEHEGVNPKTGMTEKTMRTRTRIEQHGVRVFNEEAIKIVTEKYWW</sequence>
<dbReference type="Pfam" id="PF04446">
    <property type="entry name" value="Thg1"/>
    <property type="match status" value="1"/>
</dbReference>
<dbReference type="GO" id="GO:0000287">
    <property type="term" value="F:magnesium ion binding"/>
    <property type="evidence" value="ECO:0007669"/>
    <property type="project" value="InterPro"/>
</dbReference>
<dbReference type="GO" id="GO:0006400">
    <property type="term" value="P:tRNA modification"/>
    <property type="evidence" value="ECO:0007669"/>
    <property type="project" value="InterPro"/>
</dbReference>
<evidence type="ECO:0000313" key="5">
    <source>
        <dbReference type="Proteomes" id="UP001056012"/>
    </source>
</evidence>
<dbReference type="EMBL" id="CP089280">
    <property type="protein sequence ID" value="USP81419.1"/>
    <property type="molecule type" value="Genomic_DNA"/>
</dbReference>